<name>A0A1F5F597_9BACT</name>
<dbReference type="InterPro" id="IPR029063">
    <property type="entry name" value="SAM-dependent_MTases_sf"/>
</dbReference>
<evidence type="ECO:0000313" key="4">
    <source>
        <dbReference type="Proteomes" id="UP000176191"/>
    </source>
</evidence>
<dbReference type="Pfam" id="PF13649">
    <property type="entry name" value="Methyltransf_25"/>
    <property type="match status" value="1"/>
</dbReference>
<evidence type="ECO:0000313" key="3">
    <source>
        <dbReference type="EMBL" id="OGD74835.1"/>
    </source>
</evidence>
<dbReference type="Proteomes" id="UP000176191">
    <property type="component" value="Unassembled WGS sequence"/>
</dbReference>
<proteinExistence type="predicted"/>
<dbReference type="Gene3D" id="3.40.50.150">
    <property type="entry name" value="Vaccinia Virus protein VP39"/>
    <property type="match status" value="1"/>
</dbReference>
<accession>A0A1F5F597</accession>
<organism evidence="3 4">
    <name type="scientific">Candidatus Collierbacteria bacterium RIFOXYA2_FULL_46_10</name>
    <dbReference type="NCBI Taxonomy" id="1817726"/>
    <lineage>
        <taxon>Bacteria</taxon>
        <taxon>Candidatus Collieribacteriota</taxon>
    </lineage>
</organism>
<dbReference type="AlphaFoldDB" id="A0A1F5F597"/>
<evidence type="ECO:0000256" key="1">
    <source>
        <dbReference type="ARBA" id="ARBA00022679"/>
    </source>
</evidence>
<feature type="domain" description="Methyltransferase" evidence="2">
    <location>
        <begin position="43"/>
        <end position="134"/>
    </location>
</feature>
<gene>
    <name evidence="3" type="ORF">A2228_00120</name>
</gene>
<dbReference type="PANTHER" id="PTHR43861">
    <property type="entry name" value="TRANS-ACONITATE 2-METHYLTRANSFERASE-RELATED"/>
    <property type="match status" value="1"/>
</dbReference>
<protein>
    <recommendedName>
        <fullName evidence="2">Methyltransferase domain-containing protein</fullName>
    </recommendedName>
</protein>
<keyword evidence="1" id="KW-0808">Transferase</keyword>
<dbReference type="GO" id="GO:0016740">
    <property type="term" value="F:transferase activity"/>
    <property type="evidence" value="ECO:0007669"/>
    <property type="project" value="UniProtKB-KW"/>
</dbReference>
<sequence length="198" mass="22461">MQHDAKINGYDRMAKEYLANRGKLRSGKYVKKLLKWLPNNSIILDVGCGAGIPVDNELLSAGHQVKGIDSSSKMIELAKKYCPGGEYRIEDMQQLKKGEYQVGAIVCLYALFHIPRNQHAQMLEIFQSFLPSGGLLLLSTGDIEFEGEHNLHGVKVWSSQYGARENQKIIEKGKWEVLIEEMDTSGDERHQIWLLRKC</sequence>
<reference evidence="3 4" key="1">
    <citation type="journal article" date="2016" name="Nat. Commun.">
        <title>Thousands of microbial genomes shed light on interconnected biogeochemical processes in an aquifer system.</title>
        <authorList>
            <person name="Anantharaman K."/>
            <person name="Brown C.T."/>
            <person name="Hug L.A."/>
            <person name="Sharon I."/>
            <person name="Castelle C.J."/>
            <person name="Probst A.J."/>
            <person name="Thomas B.C."/>
            <person name="Singh A."/>
            <person name="Wilkins M.J."/>
            <person name="Karaoz U."/>
            <person name="Brodie E.L."/>
            <person name="Williams K.H."/>
            <person name="Hubbard S.S."/>
            <person name="Banfield J.F."/>
        </authorList>
    </citation>
    <scope>NUCLEOTIDE SEQUENCE [LARGE SCALE GENOMIC DNA]</scope>
</reference>
<dbReference type="CDD" id="cd02440">
    <property type="entry name" value="AdoMet_MTases"/>
    <property type="match status" value="1"/>
</dbReference>
<dbReference type="EMBL" id="MFAK01000024">
    <property type="protein sequence ID" value="OGD74835.1"/>
    <property type="molecule type" value="Genomic_DNA"/>
</dbReference>
<comment type="caution">
    <text evidence="3">The sequence shown here is derived from an EMBL/GenBank/DDBJ whole genome shotgun (WGS) entry which is preliminary data.</text>
</comment>
<evidence type="ECO:0000259" key="2">
    <source>
        <dbReference type="Pfam" id="PF13649"/>
    </source>
</evidence>
<dbReference type="SUPFAM" id="SSF53335">
    <property type="entry name" value="S-adenosyl-L-methionine-dependent methyltransferases"/>
    <property type="match status" value="1"/>
</dbReference>
<dbReference type="InterPro" id="IPR041698">
    <property type="entry name" value="Methyltransf_25"/>
</dbReference>